<proteinExistence type="predicted"/>
<evidence type="ECO:0000313" key="1">
    <source>
        <dbReference type="EMBL" id="MEE2526413.1"/>
    </source>
</evidence>
<sequence>MLLEFNGISLDLSLIQGRGGAIPNAPGIYAEIHWPTMTIRIGESKNIRSRNLGHIRWADKHRAGTHNEKNEP</sequence>
<dbReference type="EMBL" id="JAZDRP010000004">
    <property type="protein sequence ID" value="MEE2526413.1"/>
    <property type="molecule type" value="Genomic_DNA"/>
</dbReference>
<organism evidence="1 2">
    <name type="scientific">Hyphobacterium lacteum</name>
    <dbReference type="NCBI Taxonomy" id="3116575"/>
    <lineage>
        <taxon>Bacteria</taxon>
        <taxon>Pseudomonadati</taxon>
        <taxon>Pseudomonadota</taxon>
        <taxon>Alphaproteobacteria</taxon>
        <taxon>Maricaulales</taxon>
        <taxon>Maricaulaceae</taxon>
        <taxon>Hyphobacterium</taxon>
    </lineage>
</organism>
<name>A0ABU7LR76_9PROT</name>
<gene>
    <name evidence="1" type="ORF">V0U79_08545</name>
</gene>
<comment type="caution">
    <text evidence="1">The sequence shown here is derived from an EMBL/GenBank/DDBJ whole genome shotgun (WGS) entry which is preliminary data.</text>
</comment>
<reference evidence="1 2" key="1">
    <citation type="submission" date="2024-01" db="EMBL/GenBank/DDBJ databases">
        <title>Hyphobacterium bacterium isolated from marine sediment.</title>
        <authorList>
            <person name="Zhao S."/>
        </authorList>
    </citation>
    <scope>NUCLEOTIDE SEQUENCE [LARGE SCALE GENOMIC DNA]</scope>
    <source>
        <strain evidence="2">HN65</strain>
    </source>
</reference>
<accession>A0ABU7LR76</accession>
<dbReference type="RefSeq" id="WP_330199076.1">
    <property type="nucleotide sequence ID" value="NZ_JAZDRP010000004.1"/>
</dbReference>
<protein>
    <submittedName>
        <fullName evidence="1">Uncharacterized protein</fullName>
    </submittedName>
</protein>
<keyword evidence="2" id="KW-1185">Reference proteome</keyword>
<dbReference type="Proteomes" id="UP001354971">
    <property type="component" value="Unassembled WGS sequence"/>
</dbReference>
<evidence type="ECO:0000313" key="2">
    <source>
        <dbReference type="Proteomes" id="UP001354971"/>
    </source>
</evidence>